<keyword evidence="8" id="KW-1185">Reference proteome</keyword>
<keyword evidence="2" id="KW-0808">Transferase</keyword>
<evidence type="ECO:0000313" key="7">
    <source>
        <dbReference type="EMBL" id="KAK0578926.1"/>
    </source>
</evidence>
<reference evidence="7" key="1">
    <citation type="journal article" date="2022" name="Plant J.">
        <title>Strategies of tolerance reflected in two North American maple genomes.</title>
        <authorList>
            <person name="McEvoy S.L."/>
            <person name="Sezen U.U."/>
            <person name="Trouern-Trend A."/>
            <person name="McMahon S.M."/>
            <person name="Schaberg P.G."/>
            <person name="Yang J."/>
            <person name="Wegrzyn J.L."/>
            <person name="Swenson N.G."/>
        </authorList>
    </citation>
    <scope>NUCLEOTIDE SEQUENCE</scope>
    <source>
        <strain evidence="7">NS2018</strain>
    </source>
</reference>
<keyword evidence="3" id="KW-0479">Metal-binding</keyword>
<dbReference type="PANTHER" id="PTHR43281:SF1">
    <property type="entry name" value="FARNESYL DIPHOSPHATE SYNTHASE"/>
    <property type="match status" value="1"/>
</dbReference>
<sequence>MTKSSKELGKMAGKDLVSDKATYPKLMGIENAKKFPGELPSQAIQELAYFEVEKAAPLNHLATHIASVEPVLEGFNGGGNGAWEGRPDSAMDPLSEHGKLSLP</sequence>
<feature type="compositionally biased region" description="Basic and acidic residues" evidence="6">
    <location>
        <begin position="85"/>
        <end position="103"/>
    </location>
</feature>
<gene>
    <name evidence="7" type="ORF">LWI29_018484</name>
</gene>
<evidence type="ECO:0000256" key="4">
    <source>
        <dbReference type="ARBA" id="ARBA00022842"/>
    </source>
</evidence>
<evidence type="ECO:0000256" key="1">
    <source>
        <dbReference type="ARBA" id="ARBA00001946"/>
    </source>
</evidence>
<feature type="region of interest" description="Disordered" evidence="6">
    <location>
        <begin position="76"/>
        <end position="103"/>
    </location>
</feature>
<evidence type="ECO:0000256" key="2">
    <source>
        <dbReference type="ARBA" id="ARBA00022679"/>
    </source>
</evidence>
<dbReference type="GO" id="GO:0046872">
    <property type="term" value="F:metal ion binding"/>
    <property type="evidence" value="ECO:0007669"/>
    <property type="project" value="UniProtKB-KW"/>
</dbReference>
<dbReference type="GO" id="GO:0008299">
    <property type="term" value="P:isoprenoid biosynthetic process"/>
    <property type="evidence" value="ECO:0007669"/>
    <property type="project" value="UniProtKB-KW"/>
</dbReference>
<reference evidence="7" key="2">
    <citation type="submission" date="2023-06" db="EMBL/GenBank/DDBJ databases">
        <authorList>
            <person name="Swenson N.G."/>
            <person name="Wegrzyn J.L."/>
            <person name="Mcevoy S.L."/>
        </authorList>
    </citation>
    <scope>NUCLEOTIDE SEQUENCE</scope>
    <source>
        <strain evidence="7">NS2018</strain>
        <tissue evidence="7">Leaf</tissue>
    </source>
</reference>
<organism evidence="7 8">
    <name type="scientific">Acer saccharum</name>
    <name type="common">Sugar maple</name>
    <dbReference type="NCBI Taxonomy" id="4024"/>
    <lineage>
        <taxon>Eukaryota</taxon>
        <taxon>Viridiplantae</taxon>
        <taxon>Streptophyta</taxon>
        <taxon>Embryophyta</taxon>
        <taxon>Tracheophyta</taxon>
        <taxon>Spermatophyta</taxon>
        <taxon>Magnoliopsida</taxon>
        <taxon>eudicotyledons</taxon>
        <taxon>Gunneridae</taxon>
        <taxon>Pentapetalae</taxon>
        <taxon>rosids</taxon>
        <taxon>malvids</taxon>
        <taxon>Sapindales</taxon>
        <taxon>Sapindaceae</taxon>
        <taxon>Hippocastanoideae</taxon>
        <taxon>Acereae</taxon>
        <taxon>Acer</taxon>
    </lineage>
</organism>
<name>A0AA39RQR1_ACESA</name>
<keyword evidence="5" id="KW-0414">Isoprene biosynthesis</keyword>
<evidence type="ECO:0000256" key="3">
    <source>
        <dbReference type="ARBA" id="ARBA00022723"/>
    </source>
</evidence>
<evidence type="ECO:0000256" key="5">
    <source>
        <dbReference type="ARBA" id="ARBA00023229"/>
    </source>
</evidence>
<dbReference type="PANTHER" id="PTHR43281">
    <property type="entry name" value="FARNESYL DIPHOSPHATE SYNTHASE"/>
    <property type="match status" value="1"/>
</dbReference>
<dbReference type="Proteomes" id="UP001168877">
    <property type="component" value="Unassembled WGS sequence"/>
</dbReference>
<evidence type="ECO:0000256" key="6">
    <source>
        <dbReference type="SAM" id="MobiDB-lite"/>
    </source>
</evidence>
<dbReference type="GO" id="GO:0004659">
    <property type="term" value="F:prenyltransferase activity"/>
    <property type="evidence" value="ECO:0007669"/>
    <property type="project" value="TreeGrafter"/>
</dbReference>
<proteinExistence type="predicted"/>
<comment type="caution">
    <text evidence="7">The sequence shown here is derived from an EMBL/GenBank/DDBJ whole genome shotgun (WGS) entry which is preliminary data.</text>
</comment>
<dbReference type="EMBL" id="JAUESC010000385">
    <property type="protein sequence ID" value="KAK0578926.1"/>
    <property type="molecule type" value="Genomic_DNA"/>
</dbReference>
<protein>
    <submittedName>
        <fullName evidence="7">Uncharacterized protein</fullName>
    </submittedName>
</protein>
<dbReference type="InterPro" id="IPR008949">
    <property type="entry name" value="Isoprenoid_synthase_dom_sf"/>
</dbReference>
<comment type="cofactor">
    <cofactor evidence="1">
        <name>Mg(2+)</name>
        <dbReference type="ChEBI" id="CHEBI:18420"/>
    </cofactor>
</comment>
<keyword evidence="4" id="KW-0460">Magnesium</keyword>
<evidence type="ECO:0000313" key="8">
    <source>
        <dbReference type="Proteomes" id="UP001168877"/>
    </source>
</evidence>
<accession>A0AA39RQR1</accession>
<dbReference type="Gene3D" id="1.10.600.10">
    <property type="entry name" value="Farnesyl Diphosphate Synthase"/>
    <property type="match status" value="1"/>
</dbReference>
<dbReference type="SUPFAM" id="SSF48576">
    <property type="entry name" value="Terpenoid synthases"/>
    <property type="match status" value="1"/>
</dbReference>
<dbReference type="AlphaFoldDB" id="A0AA39RQR1"/>